<reference evidence="1" key="1">
    <citation type="submission" date="2023-07" db="EMBL/GenBank/DDBJ databases">
        <title>Sorghum-associated microbial communities from plants grown in Nebraska, USA.</title>
        <authorList>
            <person name="Schachtman D."/>
        </authorList>
    </citation>
    <scope>NUCLEOTIDE SEQUENCE</scope>
    <source>
        <strain evidence="1">BE46</strain>
    </source>
</reference>
<keyword evidence="2" id="KW-1185">Reference proteome</keyword>
<dbReference type="EMBL" id="JAVDSD010000002">
    <property type="protein sequence ID" value="MDR6606249.1"/>
    <property type="molecule type" value="Genomic_DNA"/>
</dbReference>
<accession>A0ACC6JJ28</accession>
<protein>
    <submittedName>
        <fullName evidence="1">Uncharacterized protein</fullName>
    </submittedName>
</protein>
<proteinExistence type="predicted"/>
<evidence type="ECO:0000313" key="2">
    <source>
        <dbReference type="Proteomes" id="UP001259420"/>
    </source>
</evidence>
<dbReference type="Proteomes" id="UP001259420">
    <property type="component" value="Unassembled WGS sequence"/>
</dbReference>
<name>A0ACC6JJ28_9PSED</name>
<comment type="caution">
    <text evidence="1">The sequence shown here is derived from an EMBL/GenBank/DDBJ whole genome shotgun (WGS) entry which is preliminary data.</text>
</comment>
<evidence type="ECO:0000313" key="1">
    <source>
        <dbReference type="EMBL" id="MDR6606249.1"/>
    </source>
</evidence>
<organism evidence="1 2">
    <name type="scientific">Pseudomonas synxantha</name>
    <dbReference type="NCBI Taxonomy" id="47883"/>
    <lineage>
        <taxon>Bacteria</taxon>
        <taxon>Pseudomonadati</taxon>
        <taxon>Pseudomonadota</taxon>
        <taxon>Gammaproteobacteria</taxon>
        <taxon>Pseudomonadales</taxon>
        <taxon>Pseudomonadaceae</taxon>
        <taxon>Pseudomonas</taxon>
    </lineage>
</organism>
<sequence length="41" mass="4626">MEDEIIYDENYLDELASDVEVMIPVPDGTYDMVAGKTAPEF</sequence>
<gene>
    <name evidence="1" type="ORF">J2X87_001314</name>
</gene>